<evidence type="ECO:0000313" key="1">
    <source>
        <dbReference type="Proteomes" id="UP000887565"/>
    </source>
</evidence>
<name>A0A915IU77_ROMCU</name>
<organism evidence="1 2">
    <name type="scientific">Romanomermis culicivorax</name>
    <name type="common">Nematode worm</name>
    <dbReference type="NCBI Taxonomy" id="13658"/>
    <lineage>
        <taxon>Eukaryota</taxon>
        <taxon>Metazoa</taxon>
        <taxon>Ecdysozoa</taxon>
        <taxon>Nematoda</taxon>
        <taxon>Enoplea</taxon>
        <taxon>Dorylaimia</taxon>
        <taxon>Mermithida</taxon>
        <taxon>Mermithoidea</taxon>
        <taxon>Mermithidae</taxon>
        <taxon>Romanomermis</taxon>
    </lineage>
</organism>
<keyword evidence="1" id="KW-1185">Reference proteome</keyword>
<dbReference type="WBParaSite" id="nRc.2.0.1.t17377-RA">
    <property type="protein sequence ID" value="nRc.2.0.1.t17377-RA"/>
    <property type="gene ID" value="nRc.2.0.1.g17377"/>
</dbReference>
<dbReference type="AlphaFoldDB" id="A0A915IU77"/>
<proteinExistence type="predicted"/>
<sequence>MFGIKVFENARKTGISANIFKTRLTLRSQSTYSIDDELFGLDDDQVQTKYKQTIEYAKE</sequence>
<reference evidence="2" key="1">
    <citation type="submission" date="2022-11" db="UniProtKB">
        <authorList>
            <consortium name="WormBaseParasite"/>
        </authorList>
    </citation>
    <scope>IDENTIFICATION</scope>
</reference>
<protein>
    <submittedName>
        <fullName evidence="2">Uncharacterized protein</fullName>
    </submittedName>
</protein>
<accession>A0A915IU77</accession>
<evidence type="ECO:0000313" key="2">
    <source>
        <dbReference type="WBParaSite" id="nRc.2.0.1.t17377-RA"/>
    </source>
</evidence>
<dbReference type="Proteomes" id="UP000887565">
    <property type="component" value="Unplaced"/>
</dbReference>